<evidence type="ECO:0000256" key="2">
    <source>
        <dbReference type="SAM" id="SignalP"/>
    </source>
</evidence>
<evidence type="ECO:0000313" key="4">
    <source>
        <dbReference type="Proteomes" id="UP001321542"/>
    </source>
</evidence>
<organism evidence="3 4">
    <name type="scientific">Streptomyces graminofaciens</name>
    <dbReference type="NCBI Taxonomy" id="68212"/>
    <lineage>
        <taxon>Bacteria</taxon>
        <taxon>Bacillati</taxon>
        <taxon>Actinomycetota</taxon>
        <taxon>Actinomycetes</taxon>
        <taxon>Kitasatosporales</taxon>
        <taxon>Streptomycetaceae</taxon>
        <taxon>Streptomyces</taxon>
    </lineage>
</organism>
<gene>
    <name evidence="3" type="ORF">SGFS_076280</name>
</gene>
<reference evidence="3 4" key="2">
    <citation type="journal article" date="2023" name="ChemBioChem">
        <title>Acyltransferase Domain Exchange between Two Independent Type I Polyketide Synthases in the Same Producer Strain of Macrolide Antibiotics.</title>
        <authorList>
            <person name="Kudo F."/>
            <person name="Kishikawa K."/>
            <person name="Tsuboi K."/>
            <person name="Kido T."/>
            <person name="Usui T."/>
            <person name="Hashimoto J."/>
            <person name="Shin-Ya K."/>
            <person name="Miyanaga A."/>
            <person name="Eguchi T."/>
        </authorList>
    </citation>
    <scope>NUCLEOTIDE SEQUENCE [LARGE SCALE GENOMIC DNA]</scope>
    <source>
        <strain evidence="3 4">A-8890</strain>
    </source>
</reference>
<feature type="compositionally biased region" description="Low complexity" evidence="1">
    <location>
        <begin position="74"/>
        <end position="95"/>
    </location>
</feature>
<dbReference type="EMBL" id="AP018448">
    <property type="protein sequence ID" value="BBC36334.1"/>
    <property type="molecule type" value="Genomic_DNA"/>
</dbReference>
<feature type="chain" id="PRO_5045978961" description="Secreted protein" evidence="2">
    <location>
        <begin position="37"/>
        <end position="239"/>
    </location>
</feature>
<dbReference type="Proteomes" id="UP001321542">
    <property type="component" value="Chromosome"/>
</dbReference>
<accession>A0ABM7FJA1</accession>
<sequence>MALTKPNNSWRIAARTVMTVAAVTALAAVAPSAAFADGTDPATDEVVVGTQPPAEPEEDVVDVPPSEATQPPATGTGDDLDLPLPTKPTKPGDTTNRPICDRANIYTPTTKGSKYHKGVGATLSNTNNTSRTAKSTFTSEVSGTVGVSVTAGLSVSVDAMIAKIEAKYDVTLSASMTAKLGNSISVDTPPRTTTNAKYGVYRLKNTGTSYKIYENCEVSPKKTVTSYTPMKVGWYLWEG</sequence>
<reference evidence="3 4" key="1">
    <citation type="journal article" date="2010" name="ChemBioChem">
        <title>Cloning and characterization of the biosynthetic gene cluster of 16-membered macrolide antibiotic FD-891: involvement of a dual functional cytochrome P450 monooxygenase catalyzing epoxidation and hydroxylation.</title>
        <authorList>
            <person name="Kudo F."/>
            <person name="Motegi A."/>
            <person name="Mizoue K."/>
            <person name="Eguchi T."/>
        </authorList>
    </citation>
    <scope>NUCLEOTIDE SEQUENCE [LARGE SCALE GENOMIC DNA]</scope>
    <source>
        <strain evidence="3 4">A-8890</strain>
    </source>
</reference>
<evidence type="ECO:0000256" key="1">
    <source>
        <dbReference type="SAM" id="MobiDB-lite"/>
    </source>
</evidence>
<protein>
    <recommendedName>
        <fullName evidence="5">Secreted protein</fullName>
    </recommendedName>
</protein>
<keyword evidence="4" id="KW-1185">Reference proteome</keyword>
<feature type="signal peptide" evidence="2">
    <location>
        <begin position="1"/>
        <end position="36"/>
    </location>
</feature>
<evidence type="ECO:0008006" key="5">
    <source>
        <dbReference type="Google" id="ProtNLM"/>
    </source>
</evidence>
<evidence type="ECO:0000313" key="3">
    <source>
        <dbReference type="EMBL" id="BBC36334.1"/>
    </source>
</evidence>
<feature type="region of interest" description="Disordered" evidence="1">
    <location>
        <begin position="36"/>
        <end position="105"/>
    </location>
</feature>
<proteinExistence type="predicted"/>
<keyword evidence="2" id="KW-0732">Signal</keyword>
<dbReference type="RefSeq" id="WP_286256593.1">
    <property type="nucleotide sequence ID" value="NZ_AP018448.1"/>
</dbReference>
<name>A0ABM7FJA1_9ACTN</name>